<dbReference type="STRING" id="1334629.MFUL124B02_30420"/>
<keyword evidence="1" id="KW-0812">Transmembrane</keyword>
<keyword evidence="4" id="KW-1185">Reference proteome</keyword>
<evidence type="ECO:0000256" key="1">
    <source>
        <dbReference type="SAM" id="Phobius"/>
    </source>
</evidence>
<reference evidence="2 5" key="2">
    <citation type="submission" date="2019-07" db="EMBL/GenBank/DDBJ databases">
        <title>Whole genome shotgun sequence of Myxococcus fulvus NBRC 100333.</title>
        <authorList>
            <person name="Hosoyama A."/>
            <person name="Uohara A."/>
            <person name="Ohji S."/>
            <person name="Ichikawa N."/>
        </authorList>
    </citation>
    <scope>NUCLEOTIDE SEQUENCE [LARGE SCALE GENOMIC DNA]</scope>
    <source>
        <strain evidence="2 5">NBRC 100333</strain>
    </source>
</reference>
<evidence type="ECO:0000313" key="5">
    <source>
        <dbReference type="Proteomes" id="UP000321514"/>
    </source>
</evidence>
<evidence type="ECO:0000313" key="4">
    <source>
        <dbReference type="Proteomes" id="UP000183760"/>
    </source>
</evidence>
<keyword evidence="1" id="KW-0472">Membrane</keyword>
<dbReference type="Proteomes" id="UP000183760">
    <property type="component" value="Unassembled WGS sequence"/>
</dbReference>
<feature type="transmembrane region" description="Helical" evidence="1">
    <location>
        <begin position="85"/>
        <end position="106"/>
    </location>
</feature>
<dbReference type="EMBL" id="FOIB01000006">
    <property type="protein sequence ID" value="SEU20753.1"/>
    <property type="molecule type" value="Genomic_DNA"/>
</dbReference>
<dbReference type="RefSeq" id="WP_223745549.1">
    <property type="nucleotide sequence ID" value="NZ_BJXR01000028.1"/>
</dbReference>
<evidence type="ECO:0008006" key="6">
    <source>
        <dbReference type="Google" id="ProtNLM"/>
    </source>
</evidence>
<name>A0A511T2K4_MYXFU</name>
<dbReference type="AlphaFoldDB" id="A0A511T2K4"/>
<protein>
    <recommendedName>
        <fullName evidence="6">DUF2975 domain-containing protein</fullName>
    </recommendedName>
</protein>
<keyword evidence="1" id="KW-1133">Transmembrane helix</keyword>
<accession>A0A511T2K4</accession>
<evidence type="ECO:0000313" key="2">
    <source>
        <dbReference type="EMBL" id="GEN08394.1"/>
    </source>
</evidence>
<dbReference type="Proteomes" id="UP000321514">
    <property type="component" value="Unassembled WGS sequence"/>
</dbReference>
<evidence type="ECO:0000313" key="3">
    <source>
        <dbReference type="EMBL" id="SEU20753.1"/>
    </source>
</evidence>
<reference evidence="3 4" key="1">
    <citation type="submission" date="2016-10" db="EMBL/GenBank/DDBJ databases">
        <authorList>
            <person name="Varghese N."/>
            <person name="Submissions S."/>
        </authorList>
    </citation>
    <scope>NUCLEOTIDE SEQUENCE [LARGE SCALE GENOMIC DNA]</scope>
    <source>
        <strain evidence="3 4">DSM 16525</strain>
    </source>
</reference>
<feature type="transmembrane region" description="Helical" evidence="1">
    <location>
        <begin position="171"/>
        <end position="194"/>
    </location>
</feature>
<dbReference type="EMBL" id="BJXR01000028">
    <property type="protein sequence ID" value="GEN08394.1"/>
    <property type="molecule type" value="Genomic_DNA"/>
</dbReference>
<proteinExistence type="predicted"/>
<feature type="transmembrane region" description="Helical" evidence="1">
    <location>
        <begin position="15"/>
        <end position="34"/>
    </location>
</feature>
<sequence length="216" mass="22870">MTVSAPRSGSLPGHIRFAALVACILAALTGWASLNEATELAHFYEVRSQHLEKGPPLLLGNDPAVLQHLLETQYQALEPMREPRAALMGVLAVACAFVFVSALRMLRPGDLPRGAMGRMLGRAAVTVAVLRTIDGAQWAVVARRVGVTLAQTLAQRPEYQDPSAAEAVTTVAPWLALGMTVAGTTLIAGTFAVIGQFFRSESVRQALVTQDGAVDG</sequence>
<gene>
    <name evidence="2" type="ORF">MFU01_34310</name>
    <name evidence="3" type="ORF">SAMN05443572_106181</name>
</gene>
<organism evidence="2 5">
    <name type="scientific">Myxococcus fulvus</name>
    <dbReference type="NCBI Taxonomy" id="33"/>
    <lineage>
        <taxon>Bacteria</taxon>
        <taxon>Pseudomonadati</taxon>
        <taxon>Myxococcota</taxon>
        <taxon>Myxococcia</taxon>
        <taxon>Myxococcales</taxon>
        <taxon>Cystobacterineae</taxon>
        <taxon>Myxococcaceae</taxon>
        <taxon>Myxococcus</taxon>
    </lineage>
</organism>
<comment type="caution">
    <text evidence="2">The sequence shown here is derived from an EMBL/GenBank/DDBJ whole genome shotgun (WGS) entry which is preliminary data.</text>
</comment>